<feature type="compositionally biased region" description="Basic and acidic residues" evidence="6">
    <location>
        <begin position="770"/>
        <end position="781"/>
    </location>
</feature>
<evidence type="ECO:0000256" key="4">
    <source>
        <dbReference type="ARBA" id="ARBA00022777"/>
    </source>
</evidence>
<dbReference type="SUPFAM" id="SSF56112">
    <property type="entry name" value="Protein kinase-like (PK-like)"/>
    <property type="match status" value="1"/>
</dbReference>
<keyword evidence="3" id="KW-0547">Nucleotide-binding</keyword>
<organism evidence="8 9">
    <name type="scientific">Trametes cubensis</name>
    <dbReference type="NCBI Taxonomy" id="1111947"/>
    <lineage>
        <taxon>Eukaryota</taxon>
        <taxon>Fungi</taxon>
        <taxon>Dikarya</taxon>
        <taxon>Basidiomycota</taxon>
        <taxon>Agaricomycotina</taxon>
        <taxon>Agaricomycetes</taxon>
        <taxon>Polyporales</taxon>
        <taxon>Polyporaceae</taxon>
        <taxon>Trametes</taxon>
    </lineage>
</organism>
<keyword evidence="1" id="KW-0723">Serine/threonine-protein kinase</keyword>
<dbReference type="PANTHER" id="PTHR24351">
    <property type="entry name" value="RIBOSOMAL PROTEIN S6 KINASE"/>
    <property type="match status" value="1"/>
</dbReference>
<keyword evidence="5" id="KW-0067">ATP-binding</keyword>
<dbReference type="InterPro" id="IPR008271">
    <property type="entry name" value="Ser/Thr_kinase_AS"/>
</dbReference>
<keyword evidence="4" id="KW-0418">Kinase</keyword>
<dbReference type="InterPro" id="IPR000719">
    <property type="entry name" value="Prot_kinase_dom"/>
</dbReference>
<dbReference type="Gene3D" id="3.30.200.20">
    <property type="entry name" value="Phosphorylase Kinase, domain 1"/>
    <property type="match status" value="1"/>
</dbReference>
<keyword evidence="9" id="KW-1185">Reference proteome</keyword>
<feature type="region of interest" description="Disordered" evidence="6">
    <location>
        <begin position="570"/>
        <end position="597"/>
    </location>
</feature>
<comment type="caution">
    <text evidence="8">The sequence shown here is derived from an EMBL/GenBank/DDBJ whole genome shotgun (WGS) entry which is preliminary data.</text>
</comment>
<dbReference type="AlphaFoldDB" id="A0AAD7TVC9"/>
<dbReference type="EMBL" id="JAPEVG010000137">
    <property type="protein sequence ID" value="KAJ8481429.1"/>
    <property type="molecule type" value="Genomic_DNA"/>
</dbReference>
<dbReference type="CDD" id="cd05123">
    <property type="entry name" value="STKc_AGC"/>
    <property type="match status" value="1"/>
</dbReference>
<accession>A0AAD7TVC9</accession>
<evidence type="ECO:0000313" key="8">
    <source>
        <dbReference type="EMBL" id="KAJ8481429.1"/>
    </source>
</evidence>
<keyword evidence="2" id="KW-0808">Transferase</keyword>
<evidence type="ECO:0000256" key="3">
    <source>
        <dbReference type="ARBA" id="ARBA00022741"/>
    </source>
</evidence>
<sequence length="781" mass="86294">MPFRKFFGLAKKTKAIATAPTPVVEVTVEVVKTTEPREEALQRELDTFGPVHVCMTFGEDGEMLTYKLEHLEVAEAPKATLMIAEADKPTPVALSNAKLSTASHTTLVASELPEAKKVDEVATEPACERILTIDDFRPIRVLGEGGQGIVMLVHDTLTDKLFALKAIKKEMLHTKDFITAFVEQNVMQTFAGNPFFTGLKGSFEDDDHFYLITDYLPGGDLSSRIRKQGKLSANEARRYAAQIIVGMEELRRQRIIHRDIKPQNILLNAQDEAIISDFGLARTFGRTVEQQPWKKRKMWQHKEDTEEDDEDAAELSIKKDHTQGGCGTFGYIPPEMFESKDHSYEADVWSFAVTLYEMLHGKLPFGYGNKGMPTNEAISHVVLAAVEVDDHVDRDASDLLQAMLAKDPSRRPTWEQIKEHPWFDTIDWAQVACRKPASAVKAPADLKADSNVRYIRFCEPYGEGENPYPFFHWVSPELEATRSEPAPAIETKQSTWRAITQTEKLQSVFAKKNPAAPALQAPLECYNASDAYHGIATATDKFDAIMSSSSDFGSTYRHRFACEWGTSSMSLTRPSPAGPAGSEALGEDAAPPAFQASPSDASLGSSCSLQAIALAYLVANPYAQTSRTSPLVAPPPYGNPHGCAPYGYAPPWLCPLRHQPTLRPLRHRPTLDGNNDPGRPGPFRRPLNPVVCWSLISSLGSNDEKHLRLYLTRGRTPGLDNPRPGLRRRLIRFRPHSSDSLVLLDWLGGCGTTAEDLVGPARGQGGAQGGERKDRSAGMMK</sequence>
<evidence type="ECO:0000256" key="5">
    <source>
        <dbReference type="ARBA" id="ARBA00022840"/>
    </source>
</evidence>
<dbReference type="InterPro" id="IPR011009">
    <property type="entry name" value="Kinase-like_dom_sf"/>
</dbReference>
<protein>
    <recommendedName>
        <fullName evidence="7">Protein kinase domain-containing protein</fullName>
    </recommendedName>
</protein>
<name>A0AAD7TVC9_9APHY</name>
<dbReference type="InterPro" id="IPR045270">
    <property type="entry name" value="STKc_AGC"/>
</dbReference>
<feature type="domain" description="Protein kinase" evidence="7">
    <location>
        <begin position="136"/>
        <end position="423"/>
    </location>
</feature>
<proteinExistence type="predicted"/>
<dbReference type="SMART" id="SM00220">
    <property type="entry name" value="S_TKc"/>
    <property type="match status" value="1"/>
</dbReference>
<dbReference type="PROSITE" id="PS00108">
    <property type="entry name" value="PROTEIN_KINASE_ST"/>
    <property type="match status" value="1"/>
</dbReference>
<dbReference type="GO" id="GO:0005524">
    <property type="term" value="F:ATP binding"/>
    <property type="evidence" value="ECO:0007669"/>
    <property type="project" value="UniProtKB-KW"/>
</dbReference>
<evidence type="ECO:0000259" key="7">
    <source>
        <dbReference type="PROSITE" id="PS50011"/>
    </source>
</evidence>
<dbReference type="PROSITE" id="PS50011">
    <property type="entry name" value="PROTEIN_KINASE_DOM"/>
    <property type="match status" value="1"/>
</dbReference>
<dbReference type="Pfam" id="PF00069">
    <property type="entry name" value="Pkinase"/>
    <property type="match status" value="1"/>
</dbReference>
<evidence type="ECO:0000256" key="6">
    <source>
        <dbReference type="SAM" id="MobiDB-lite"/>
    </source>
</evidence>
<evidence type="ECO:0000256" key="2">
    <source>
        <dbReference type="ARBA" id="ARBA00022679"/>
    </source>
</evidence>
<feature type="region of interest" description="Disordered" evidence="6">
    <location>
        <begin position="756"/>
        <end position="781"/>
    </location>
</feature>
<reference evidence="8" key="1">
    <citation type="submission" date="2022-11" db="EMBL/GenBank/DDBJ databases">
        <title>Genome Sequence of Cubamyces cubensis.</title>
        <authorList>
            <person name="Buettner E."/>
        </authorList>
    </citation>
    <scope>NUCLEOTIDE SEQUENCE</scope>
    <source>
        <strain evidence="8">MPL-01</strain>
    </source>
</reference>
<dbReference type="Gene3D" id="1.10.510.10">
    <property type="entry name" value="Transferase(Phosphotransferase) domain 1"/>
    <property type="match status" value="1"/>
</dbReference>
<evidence type="ECO:0000313" key="9">
    <source>
        <dbReference type="Proteomes" id="UP001215151"/>
    </source>
</evidence>
<dbReference type="GO" id="GO:0004674">
    <property type="term" value="F:protein serine/threonine kinase activity"/>
    <property type="evidence" value="ECO:0007669"/>
    <property type="project" value="UniProtKB-KW"/>
</dbReference>
<evidence type="ECO:0000256" key="1">
    <source>
        <dbReference type="ARBA" id="ARBA00022527"/>
    </source>
</evidence>
<dbReference type="Proteomes" id="UP001215151">
    <property type="component" value="Unassembled WGS sequence"/>
</dbReference>
<gene>
    <name evidence="8" type="ORF">ONZ51_g6010</name>
</gene>